<dbReference type="Pfam" id="PF03371">
    <property type="entry name" value="PRP38"/>
    <property type="match status" value="1"/>
</dbReference>
<dbReference type="EMBL" id="LYUB02000001">
    <property type="protein sequence ID" value="OVF10859.1"/>
    <property type="molecule type" value="Genomic_DNA"/>
</dbReference>
<evidence type="ECO:0000256" key="5">
    <source>
        <dbReference type="ARBA" id="ARBA00023187"/>
    </source>
</evidence>
<evidence type="ECO:0000256" key="2">
    <source>
        <dbReference type="ARBA" id="ARBA00006164"/>
    </source>
</evidence>
<dbReference type="OMA" id="QNGYNEF"/>
<proteinExistence type="inferred from homology"/>
<dbReference type="GO" id="GO:0046540">
    <property type="term" value="C:U4/U6 x U5 tri-snRNP complex"/>
    <property type="evidence" value="ECO:0007669"/>
    <property type="project" value="EnsemblFungi"/>
</dbReference>
<dbReference type="InterPro" id="IPR005037">
    <property type="entry name" value="PRP38"/>
</dbReference>
<dbReference type="PANTHER" id="PTHR23142">
    <property type="entry name" value="PRE-MRNA-SPLICING FACTOR 38A-RELATED"/>
    <property type="match status" value="1"/>
</dbReference>
<reference evidence="8 9" key="1">
    <citation type="submission" date="2017-04" db="EMBL/GenBank/DDBJ databases">
        <title>Draft genome of the yeast Clavispora lusitaniae type strain CBS 6936.</title>
        <authorList>
            <person name="Durrens P."/>
            <person name="Klopp C."/>
            <person name="Biteau N."/>
            <person name="Fitton-Ouhabi V."/>
            <person name="Dementhon K."/>
            <person name="Accoceberry I."/>
            <person name="Sherman D.J."/>
            <person name="Noel T."/>
        </authorList>
    </citation>
    <scope>NUCLEOTIDE SEQUENCE [LARGE SCALE GENOMIC DNA]</scope>
    <source>
        <strain evidence="8 9">CBS 6936</strain>
    </source>
</reference>
<protein>
    <recommendedName>
        <fullName evidence="7">Pre-mRNA-splicing factor 38</fullName>
    </recommendedName>
</protein>
<name>A0AA91Q471_CLALS</name>
<organism evidence="8 9">
    <name type="scientific">Clavispora lusitaniae</name>
    <name type="common">Candida lusitaniae</name>
    <dbReference type="NCBI Taxonomy" id="36911"/>
    <lineage>
        <taxon>Eukaryota</taxon>
        <taxon>Fungi</taxon>
        <taxon>Dikarya</taxon>
        <taxon>Ascomycota</taxon>
        <taxon>Saccharomycotina</taxon>
        <taxon>Pichiomycetes</taxon>
        <taxon>Metschnikowiaceae</taxon>
        <taxon>Clavispora</taxon>
    </lineage>
</organism>
<dbReference type="KEGG" id="clus:A9F13_01g02904"/>
<evidence type="ECO:0000313" key="8">
    <source>
        <dbReference type="EMBL" id="OVF10859.1"/>
    </source>
</evidence>
<evidence type="ECO:0000313" key="9">
    <source>
        <dbReference type="Proteomes" id="UP000195602"/>
    </source>
</evidence>
<keyword evidence="3 7" id="KW-0507">mRNA processing</keyword>
<keyword evidence="4 7" id="KW-0747">Spliceosome</keyword>
<keyword evidence="5 7" id="KW-0508">mRNA splicing</keyword>
<dbReference type="Proteomes" id="UP000195602">
    <property type="component" value="Unassembled WGS sequence"/>
</dbReference>
<dbReference type="GO" id="GO:0000398">
    <property type="term" value="P:mRNA splicing, via spliceosome"/>
    <property type="evidence" value="ECO:0007669"/>
    <property type="project" value="UniProtKB-UniRule"/>
</dbReference>
<evidence type="ECO:0000256" key="7">
    <source>
        <dbReference type="RuleBase" id="RU367025"/>
    </source>
</evidence>
<evidence type="ECO:0000256" key="6">
    <source>
        <dbReference type="ARBA" id="ARBA00023242"/>
    </source>
</evidence>
<sequence length="202" mass="23967">MERSKVLNKAHLIESIVRNRIQDSLFYKQHLFLTNESNILDVIVQQVKYLGGMDSGGRPSPFLCCLLRLLELEPSDEIIEMYLSQNGYNEFKYLTALTLLYCRLVWKPKEFYTLYDKYIQDHRKLRIQLKSPEFVNHLPVHFKLTYMDEWIDRLAEDDRVVDIIMPYITPRQTLAEKGEVEPRRYLLSEESSSDSDYESDSD</sequence>
<dbReference type="GO" id="GO:0005681">
    <property type="term" value="C:spliceosomal complex"/>
    <property type="evidence" value="ECO:0007669"/>
    <property type="project" value="UniProtKB-KW"/>
</dbReference>
<comment type="function">
    <text evidence="7">Required for pre-mRNA splicing.</text>
</comment>
<gene>
    <name evidence="8" type="ORF">A9F13_01g02904</name>
</gene>
<evidence type="ECO:0000256" key="1">
    <source>
        <dbReference type="ARBA" id="ARBA00004123"/>
    </source>
</evidence>
<comment type="similarity">
    <text evidence="2 7">Belongs to the PRP38 family.</text>
</comment>
<accession>A0AA91Q471</accession>
<evidence type="ECO:0000256" key="4">
    <source>
        <dbReference type="ARBA" id="ARBA00022728"/>
    </source>
</evidence>
<dbReference type="AlphaFoldDB" id="A0AA91Q471"/>
<evidence type="ECO:0000256" key="3">
    <source>
        <dbReference type="ARBA" id="ARBA00022664"/>
    </source>
</evidence>
<keyword evidence="6 7" id="KW-0539">Nucleus</keyword>
<comment type="subcellular location">
    <subcellularLocation>
        <location evidence="1 7">Nucleus</location>
    </subcellularLocation>
</comment>
<comment type="caution">
    <text evidence="8">The sequence shown here is derived from an EMBL/GenBank/DDBJ whole genome shotgun (WGS) entry which is preliminary data.</text>
</comment>